<dbReference type="GeneID" id="93656233"/>
<gene>
    <name evidence="2" type="ORF">RCF65_07310</name>
</gene>
<feature type="transmembrane region" description="Helical" evidence="1">
    <location>
        <begin position="21"/>
        <end position="46"/>
    </location>
</feature>
<evidence type="ECO:0000256" key="1">
    <source>
        <dbReference type="SAM" id="Phobius"/>
    </source>
</evidence>
<feature type="transmembrane region" description="Helical" evidence="1">
    <location>
        <begin position="123"/>
        <end position="146"/>
    </location>
</feature>
<dbReference type="AlphaFoldDB" id="A0ABD5AWW6"/>
<reference evidence="2 3" key="1">
    <citation type="submission" date="2023-08" db="EMBL/GenBank/DDBJ databases">
        <title>Whole genome sequencing of Staphylococcus chromogenes NNSch 2386.</title>
        <authorList>
            <person name="Kropotov V.S."/>
            <person name="Boriskina E.V."/>
            <person name="Gordinskaya N.A."/>
            <person name="Shkurkina I.S."/>
            <person name="Kryazhev D.V."/>
            <person name="Alekseeva A.E."/>
            <person name="Makhova M.A."/>
        </authorList>
    </citation>
    <scope>NUCLEOTIDE SEQUENCE [LARGE SCALE GENOMIC DNA]</scope>
    <source>
        <strain evidence="2 3">NNSch 2386</strain>
    </source>
</reference>
<dbReference type="Proteomes" id="UP001240157">
    <property type="component" value="Unassembled WGS sequence"/>
</dbReference>
<protein>
    <submittedName>
        <fullName evidence="2">Uncharacterized protein</fullName>
    </submittedName>
</protein>
<evidence type="ECO:0000313" key="2">
    <source>
        <dbReference type="EMBL" id="MDQ7175797.1"/>
    </source>
</evidence>
<dbReference type="RefSeq" id="WP_229717270.1">
    <property type="nucleotide sequence ID" value="NZ_BMDK01000001.1"/>
</dbReference>
<organism evidence="2 3">
    <name type="scientific">Staphylococcus chromogenes</name>
    <name type="common">Staphylococcus hyicus subsp. chromogenes</name>
    <dbReference type="NCBI Taxonomy" id="46126"/>
    <lineage>
        <taxon>Bacteria</taxon>
        <taxon>Bacillati</taxon>
        <taxon>Bacillota</taxon>
        <taxon>Bacilli</taxon>
        <taxon>Bacillales</taxon>
        <taxon>Staphylococcaceae</taxon>
        <taxon>Staphylococcus</taxon>
    </lineage>
</organism>
<sequence length="156" mass="17569">MMKQNSTNEVRAQHTGRLIGYISFLFAVCLVIHQVIIVDGHVISYMLEHSGNQTTKNAINAINNSLRYTGILYILAYSAGVVAIKYQHPYLWWFMVAVFISQLFNALLNPPILYAAILNVKGFFALIPFIVVSIGSLILAIFMITVSIKRKSTFNR</sequence>
<evidence type="ECO:0000313" key="3">
    <source>
        <dbReference type="Proteomes" id="UP001240157"/>
    </source>
</evidence>
<name>A0ABD5AWW6_STACR</name>
<feature type="transmembrane region" description="Helical" evidence="1">
    <location>
        <begin position="66"/>
        <end position="84"/>
    </location>
</feature>
<keyword evidence="1" id="KW-0472">Membrane</keyword>
<keyword evidence="1" id="KW-1133">Transmembrane helix</keyword>
<comment type="caution">
    <text evidence="2">The sequence shown here is derived from an EMBL/GenBank/DDBJ whole genome shotgun (WGS) entry which is preliminary data.</text>
</comment>
<dbReference type="EMBL" id="JAVGJF010000042">
    <property type="protein sequence ID" value="MDQ7175797.1"/>
    <property type="molecule type" value="Genomic_DNA"/>
</dbReference>
<accession>A0ABD5AWW6</accession>
<keyword evidence="1" id="KW-0812">Transmembrane</keyword>
<feature type="transmembrane region" description="Helical" evidence="1">
    <location>
        <begin position="91"/>
        <end position="117"/>
    </location>
</feature>
<proteinExistence type="predicted"/>